<sequence length="137" mass="15881">MKKFVKYDYYAQLSFSVIAVIATIWGFRAWGFMAFYFIIGIPQLISFLVRLFMKTKKSILYIIYGITILPVWLSMLFIIVFQGNNNVTNFFGFILILALIYSPIMALLYIHETYSLYTKIKMAANQNAQKPDSGLLD</sequence>
<proteinExistence type="predicted"/>
<feature type="transmembrane region" description="Helical" evidence="1">
    <location>
        <begin position="59"/>
        <end position="81"/>
    </location>
</feature>
<keyword evidence="3" id="KW-1185">Reference proteome</keyword>
<organism evidence="2 3">
    <name type="scientific">Chryseobacterium tructae</name>
    <dbReference type="NCBI Taxonomy" id="1037380"/>
    <lineage>
        <taxon>Bacteria</taxon>
        <taxon>Pseudomonadati</taxon>
        <taxon>Bacteroidota</taxon>
        <taxon>Flavobacteriia</taxon>
        <taxon>Flavobacteriales</taxon>
        <taxon>Weeksellaceae</taxon>
        <taxon>Chryseobacterium group</taxon>
        <taxon>Chryseobacterium</taxon>
    </lineage>
</organism>
<name>A0ABV7XU26_9FLAO</name>
<evidence type="ECO:0000313" key="2">
    <source>
        <dbReference type="EMBL" id="MFC3756526.1"/>
    </source>
</evidence>
<accession>A0ABV7XU26</accession>
<evidence type="ECO:0008006" key="4">
    <source>
        <dbReference type="Google" id="ProtNLM"/>
    </source>
</evidence>
<reference evidence="3" key="1">
    <citation type="journal article" date="2019" name="Int. J. Syst. Evol. Microbiol.">
        <title>The Global Catalogue of Microorganisms (GCM) 10K type strain sequencing project: providing services to taxonomists for standard genome sequencing and annotation.</title>
        <authorList>
            <consortium name="The Broad Institute Genomics Platform"/>
            <consortium name="The Broad Institute Genome Sequencing Center for Infectious Disease"/>
            <person name="Wu L."/>
            <person name="Ma J."/>
        </authorList>
    </citation>
    <scope>NUCLEOTIDE SEQUENCE [LARGE SCALE GENOMIC DNA]</scope>
    <source>
        <strain evidence="3">CECT 7798</strain>
    </source>
</reference>
<feature type="transmembrane region" description="Helical" evidence="1">
    <location>
        <begin position="87"/>
        <end position="110"/>
    </location>
</feature>
<keyword evidence="1" id="KW-0812">Transmembrane</keyword>
<evidence type="ECO:0000256" key="1">
    <source>
        <dbReference type="SAM" id="Phobius"/>
    </source>
</evidence>
<gene>
    <name evidence="2" type="ORF">ACFONJ_11160</name>
</gene>
<feature type="transmembrane region" description="Helical" evidence="1">
    <location>
        <begin position="33"/>
        <end position="52"/>
    </location>
</feature>
<dbReference type="RefSeq" id="WP_290297063.1">
    <property type="nucleotide sequence ID" value="NZ_JAUFQR010000001.1"/>
</dbReference>
<protein>
    <recommendedName>
        <fullName evidence="4">DUF4870 domain-containing protein</fullName>
    </recommendedName>
</protein>
<dbReference type="EMBL" id="JBHRYO010000002">
    <property type="protein sequence ID" value="MFC3756526.1"/>
    <property type="molecule type" value="Genomic_DNA"/>
</dbReference>
<evidence type="ECO:0000313" key="3">
    <source>
        <dbReference type="Proteomes" id="UP001595735"/>
    </source>
</evidence>
<dbReference type="Proteomes" id="UP001595735">
    <property type="component" value="Unassembled WGS sequence"/>
</dbReference>
<keyword evidence="1" id="KW-1133">Transmembrane helix</keyword>
<feature type="transmembrane region" description="Helical" evidence="1">
    <location>
        <begin position="7"/>
        <end position="27"/>
    </location>
</feature>
<keyword evidence="1" id="KW-0472">Membrane</keyword>
<comment type="caution">
    <text evidence="2">The sequence shown here is derived from an EMBL/GenBank/DDBJ whole genome shotgun (WGS) entry which is preliminary data.</text>
</comment>